<dbReference type="HOGENOM" id="CLU_3278893_0_0_6"/>
<keyword evidence="2" id="KW-1185">Reference proteome</keyword>
<evidence type="ECO:0000313" key="1">
    <source>
        <dbReference type="EMBL" id="CDH18253.1"/>
    </source>
</evidence>
<dbReference type="Proteomes" id="UP000028500">
    <property type="component" value="Unassembled WGS sequence"/>
</dbReference>
<reference evidence="1" key="1">
    <citation type="submission" date="2013-07" db="EMBL/GenBank/DDBJ databases">
        <title>Sub-species coevolution in mutualistic symbiosis.</title>
        <authorList>
            <person name="Murfin K."/>
            <person name="Klassen J."/>
            <person name="Lee M."/>
            <person name="Forst S."/>
            <person name="Stock P."/>
            <person name="Goodrich-Blair H."/>
        </authorList>
    </citation>
    <scope>NUCLEOTIDE SEQUENCE [LARGE SCALE GENOMIC DNA]</scope>
    <source>
        <strain evidence="1">Kraussei Quebec</strain>
    </source>
</reference>
<name>A0A077PBD0_XENBV</name>
<dbReference type="AlphaFoldDB" id="A0A077PBD0"/>
<gene>
    <name evidence="1" type="ORF">XBKQ1_1080002</name>
</gene>
<organism evidence="1 2">
    <name type="scientific">Xenorhabdus bovienii str. kraussei Quebec</name>
    <dbReference type="NCBI Taxonomy" id="1398203"/>
    <lineage>
        <taxon>Bacteria</taxon>
        <taxon>Pseudomonadati</taxon>
        <taxon>Pseudomonadota</taxon>
        <taxon>Gammaproteobacteria</taxon>
        <taxon>Enterobacterales</taxon>
        <taxon>Morganellaceae</taxon>
        <taxon>Xenorhabdus</taxon>
    </lineage>
</organism>
<sequence>MLMRQNRYSHVFGIDIIKNTNNIAYDNKIMLNRYYHNKVIV</sequence>
<protein>
    <submittedName>
        <fullName evidence="1">Uncharacterized protein</fullName>
    </submittedName>
</protein>
<dbReference type="EMBL" id="CBSY010000011">
    <property type="protein sequence ID" value="CDH18253.1"/>
    <property type="molecule type" value="Genomic_DNA"/>
</dbReference>
<accession>A0A077PBD0</accession>
<proteinExistence type="predicted"/>
<evidence type="ECO:0000313" key="2">
    <source>
        <dbReference type="Proteomes" id="UP000028500"/>
    </source>
</evidence>
<comment type="caution">
    <text evidence="1">The sequence shown here is derived from an EMBL/GenBank/DDBJ whole genome shotgun (WGS) entry which is preliminary data.</text>
</comment>